<protein>
    <submittedName>
        <fullName evidence="3">Uncharacterized protein</fullName>
    </submittedName>
</protein>
<evidence type="ECO:0000256" key="2">
    <source>
        <dbReference type="SAM" id="SignalP"/>
    </source>
</evidence>
<keyword evidence="2" id="KW-0732">Signal</keyword>
<name>A0AAD8LMY5_BABGI</name>
<gene>
    <name evidence="3" type="ORF">BgAZ_401460</name>
</gene>
<evidence type="ECO:0000256" key="1">
    <source>
        <dbReference type="SAM" id="MobiDB-lite"/>
    </source>
</evidence>
<dbReference type="PROSITE" id="PS51257">
    <property type="entry name" value="PROKAR_LIPOPROTEIN"/>
    <property type="match status" value="1"/>
</dbReference>
<keyword evidence="4" id="KW-1185">Reference proteome</keyword>
<comment type="caution">
    <text evidence="3">The sequence shown here is derived from an EMBL/GenBank/DDBJ whole genome shotgun (WGS) entry which is preliminary data.</text>
</comment>
<proteinExistence type="predicted"/>
<dbReference type="AlphaFoldDB" id="A0AAD8LMY5"/>
<evidence type="ECO:0000313" key="3">
    <source>
        <dbReference type="EMBL" id="KAK1442116.1"/>
    </source>
</evidence>
<dbReference type="Proteomes" id="UP001230268">
    <property type="component" value="Unassembled WGS sequence"/>
</dbReference>
<feature type="chain" id="PRO_5042234137" evidence="2">
    <location>
        <begin position="24"/>
        <end position="706"/>
    </location>
</feature>
<feature type="region of interest" description="Disordered" evidence="1">
    <location>
        <begin position="24"/>
        <end position="88"/>
    </location>
</feature>
<dbReference type="EMBL" id="JAVEPI010000004">
    <property type="protein sequence ID" value="KAK1442116.1"/>
    <property type="molecule type" value="Genomic_DNA"/>
</dbReference>
<evidence type="ECO:0000313" key="4">
    <source>
        <dbReference type="Proteomes" id="UP001230268"/>
    </source>
</evidence>
<feature type="compositionally biased region" description="Low complexity" evidence="1">
    <location>
        <begin position="29"/>
        <end position="85"/>
    </location>
</feature>
<feature type="signal peptide" evidence="2">
    <location>
        <begin position="1"/>
        <end position="23"/>
    </location>
</feature>
<accession>A0AAD8LMY5</accession>
<reference evidence="3" key="1">
    <citation type="submission" date="2023-08" db="EMBL/GenBank/DDBJ databases">
        <title>Draft sequence of the Babesia gibsoni genome.</title>
        <authorList>
            <person name="Yamagishi J.Y."/>
            <person name="Xuan X.X."/>
        </authorList>
    </citation>
    <scope>NUCLEOTIDE SEQUENCE</scope>
    <source>
        <strain evidence="3">Azabu</strain>
    </source>
</reference>
<organism evidence="3 4">
    <name type="scientific">Babesia gibsoni</name>
    <dbReference type="NCBI Taxonomy" id="33632"/>
    <lineage>
        <taxon>Eukaryota</taxon>
        <taxon>Sar</taxon>
        <taxon>Alveolata</taxon>
        <taxon>Apicomplexa</taxon>
        <taxon>Aconoidasida</taxon>
        <taxon>Piroplasmida</taxon>
        <taxon>Babesiidae</taxon>
        <taxon>Babesia</taxon>
    </lineage>
</organism>
<sequence>MKGTLALLTLFVGHAFFIGSSCGQKTKQTTTTRNPYTSTPTTTPRTHATTRVPPATRPGTPTTKTTYPRTPVPGTKVPVPKVPGKAGEGEGATVVTVLSPDSPLKKLPWGKFKVEVPESTVKILACPTGAGIKIITAHWIATVKGPAASPTQKFYRGQELAKICTGLNHCLLHPYARLDQVKNDFYQFFGNPFEDATYVLEVEGSCEPNPTIMQGRRAIASIDPKEDLVMGCNEGEVISLSYVRGACIVSNAFYRELYRCHSFYETVYQDCAGKRTCTIKHNRYPQDKLCSYKAVDVLYSCHKRPYHAFADRIMENNEEIIVLTAEEDSRITVKAPAEKVLTVKTATWDVIGKAVKVDDPMRNRLDLLQFYCEGRSSCLYYPKRTSDGFRELHMGGITGDVTKRFYLRAKFGLLQNNKELQKHQILTTTVKKGSRINVSCEAGKSLRVVTARWGGELTETPDPKEKTVFWEEVEVNGKKHRVAEVGAYLDWMVTGKRTLNFDIFERNEALNKVRPPIPFIPGVKEENHEVTVRYICMDATEAPSIADAKLSDLYTLTDGVDKKYGQLEKEQIKEFKFKNNAQLIIAIQQKADTDVKVGEYVTFHLPYTTKKYTVGLVDGMKHEHTMDETGFGDVVLSIIIADGWRLHFEAAFYKDGKPVKTYTDELLFNQLNKYEKASKDIVVATGGATGMRVLYQEAVDETQPLH</sequence>